<evidence type="ECO:0000259" key="1">
    <source>
        <dbReference type="Pfam" id="PF00857"/>
    </source>
</evidence>
<reference evidence="2 3" key="1">
    <citation type="submission" date="2023-07" db="EMBL/GenBank/DDBJ databases">
        <title>Sorghum-associated microbial communities from plants grown in Nebraska, USA.</title>
        <authorList>
            <person name="Schachtman D."/>
        </authorList>
    </citation>
    <scope>NUCLEOTIDE SEQUENCE [LARGE SCALE GENOMIC DNA]</scope>
    <source>
        <strain evidence="2 3">DS2154</strain>
    </source>
</reference>
<evidence type="ECO:0000313" key="3">
    <source>
        <dbReference type="Proteomes" id="UP001262754"/>
    </source>
</evidence>
<dbReference type="SUPFAM" id="SSF52499">
    <property type="entry name" value="Isochorismatase-like hydrolases"/>
    <property type="match status" value="1"/>
</dbReference>
<dbReference type="Proteomes" id="UP001262754">
    <property type="component" value="Unassembled WGS sequence"/>
</dbReference>
<dbReference type="InterPro" id="IPR053152">
    <property type="entry name" value="Hydrolase_YcaC-like"/>
</dbReference>
<dbReference type="Gene3D" id="3.40.50.850">
    <property type="entry name" value="Isochorismatase-like"/>
    <property type="match status" value="1"/>
</dbReference>
<dbReference type="RefSeq" id="WP_310029088.1">
    <property type="nucleotide sequence ID" value="NZ_JAVDRL010000002.1"/>
</dbReference>
<dbReference type="PANTHER" id="PTHR43559:SF1">
    <property type="entry name" value="HYDROLASE"/>
    <property type="match status" value="1"/>
</dbReference>
<dbReference type="Pfam" id="PF00857">
    <property type="entry name" value="Isochorismatase"/>
    <property type="match status" value="1"/>
</dbReference>
<name>A0ABU1MVZ2_9CAUL</name>
<dbReference type="InterPro" id="IPR036380">
    <property type="entry name" value="Isochorismatase-like_sf"/>
</dbReference>
<gene>
    <name evidence="2" type="ORF">J2800_000585</name>
</gene>
<evidence type="ECO:0000313" key="2">
    <source>
        <dbReference type="EMBL" id="MDR6529861.1"/>
    </source>
</evidence>
<sequence length="203" mass="21889">MTSPQTIRDPLADPLLTPQNAALLIIDFQPVQVSSIVTMEKRLLIANVVNLARTARLYDLPVVLTTVNVATGLNTPTITPITDVLPDVRPLDRTAINAWEDEDFVAAVKATGRNKLIMVALWTEVCLAFPALDALAEGFEVFAVVDAVGGTSELAHRAGIDRVVQAGGKPVSWIQVACELQRDWNRTATAEGFADIVLRAVGH</sequence>
<keyword evidence="3" id="KW-1185">Reference proteome</keyword>
<protein>
    <submittedName>
        <fullName evidence="2">Nicotinamidase-related amidase</fullName>
    </submittedName>
</protein>
<dbReference type="InterPro" id="IPR000868">
    <property type="entry name" value="Isochorismatase-like_dom"/>
</dbReference>
<feature type="domain" description="Isochorismatase-like" evidence="1">
    <location>
        <begin position="21"/>
        <end position="174"/>
    </location>
</feature>
<comment type="caution">
    <text evidence="2">The sequence shown here is derived from an EMBL/GenBank/DDBJ whole genome shotgun (WGS) entry which is preliminary data.</text>
</comment>
<accession>A0ABU1MVZ2</accession>
<dbReference type="EMBL" id="JAVDRL010000002">
    <property type="protein sequence ID" value="MDR6529861.1"/>
    <property type="molecule type" value="Genomic_DNA"/>
</dbReference>
<organism evidence="2 3">
    <name type="scientific">Caulobacter rhizosphaerae</name>
    <dbReference type="NCBI Taxonomy" id="2010972"/>
    <lineage>
        <taxon>Bacteria</taxon>
        <taxon>Pseudomonadati</taxon>
        <taxon>Pseudomonadota</taxon>
        <taxon>Alphaproteobacteria</taxon>
        <taxon>Caulobacterales</taxon>
        <taxon>Caulobacteraceae</taxon>
        <taxon>Caulobacter</taxon>
    </lineage>
</organism>
<dbReference type="CDD" id="cd01012">
    <property type="entry name" value="YcaC_related"/>
    <property type="match status" value="1"/>
</dbReference>
<proteinExistence type="predicted"/>
<dbReference type="PANTHER" id="PTHR43559">
    <property type="entry name" value="HYDROLASE YCAC-RELATED"/>
    <property type="match status" value="1"/>
</dbReference>